<dbReference type="SUPFAM" id="SSF51735">
    <property type="entry name" value="NAD(P)-binding Rossmann-fold domains"/>
    <property type="match status" value="1"/>
</dbReference>
<dbReference type="SUPFAM" id="SSF48179">
    <property type="entry name" value="6-phosphogluconate dehydrogenase C-terminal domain-like"/>
    <property type="match status" value="1"/>
</dbReference>
<dbReference type="InterPro" id="IPR013332">
    <property type="entry name" value="KPR_N"/>
</dbReference>
<comment type="pathway">
    <text evidence="4">Cofactor biosynthesis; (R)-pantothenate biosynthesis; (R)-pantoate from 3-methyl-2-oxobutanoate: step 2/2.</text>
</comment>
<dbReference type="InterPro" id="IPR008927">
    <property type="entry name" value="6-PGluconate_DH-like_C_sf"/>
</dbReference>
<dbReference type="Gene3D" id="3.40.50.720">
    <property type="entry name" value="NAD(P)-binding Rossmann-like Domain"/>
    <property type="match status" value="1"/>
</dbReference>
<accession>A0A9D1RAG1</accession>
<keyword evidence="3 4" id="KW-0560">Oxidoreductase</keyword>
<evidence type="ECO:0000313" key="8">
    <source>
        <dbReference type="Proteomes" id="UP000824263"/>
    </source>
</evidence>
<comment type="caution">
    <text evidence="7">The sequence shown here is derived from an EMBL/GenBank/DDBJ whole genome shotgun (WGS) entry which is preliminary data.</text>
</comment>
<name>A0A9D1RAG1_9FIRM</name>
<feature type="domain" description="Ketopantoate reductase N-terminal" evidence="5">
    <location>
        <begin position="11"/>
        <end position="160"/>
    </location>
</feature>
<keyword evidence="4" id="KW-0566">Pantothenate biosynthesis</keyword>
<dbReference type="AlphaFoldDB" id="A0A9D1RAG1"/>
<dbReference type="PANTHER" id="PTHR21708">
    <property type="entry name" value="PROBABLE 2-DEHYDROPANTOATE 2-REDUCTASE"/>
    <property type="match status" value="1"/>
</dbReference>
<dbReference type="NCBIfam" id="TIGR00745">
    <property type="entry name" value="apbA_panE"/>
    <property type="match status" value="1"/>
</dbReference>
<evidence type="ECO:0000256" key="3">
    <source>
        <dbReference type="ARBA" id="ARBA00023002"/>
    </source>
</evidence>
<evidence type="ECO:0000313" key="7">
    <source>
        <dbReference type="EMBL" id="HIW84259.1"/>
    </source>
</evidence>
<evidence type="ECO:0000259" key="6">
    <source>
        <dbReference type="Pfam" id="PF08546"/>
    </source>
</evidence>
<comment type="similarity">
    <text evidence="1 4">Belongs to the ketopantoate reductase family.</text>
</comment>
<dbReference type="Proteomes" id="UP000824263">
    <property type="component" value="Unassembled WGS sequence"/>
</dbReference>
<dbReference type="GO" id="GO:0005737">
    <property type="term" value="C:cytoplasm"/>
    <property type="evidence" value="ECO:0007669"/>
    <property type="project" value="TreeGrafter"/>
</dbReference>
<dbReference type="InterPro" id="IPR051402">
    <property type="entry name" value="KPR-Related"/>
</dbReference>
<organism evidence="7 8">
    <name type="scientific">Candidatus Dorea gallistercoris</name>
    <dbReference type="NCBI Taxonomy" id="2838542"/>
    <lineage>
        <taxon>Bacteria</taxon>
        <taxon>Bacillati</taxon>
        <taxon>Bacillota</taxon>
        <taxon>Clostridia</taxon>
        <taxon>Lachnospirales</taxon>
        <taxon>Lachnospiraceae</taxon>
        <taxon>Dorea</taxon>
    </lineage>
</organism>
<keyword evidence="2 4" id="KW-0521">NADP</keyword>
<dbReference type="InterPro" id="IPR013752">
    <property type="entry name" value="KPA_reductase"/>
</dbReference>
<dbReference type="GO" id="GO:0015940">
    <property type="term" value="P:pantothenate biosynthetic process"/>
    <property type="evidence" value="ECO:0007669"/>
    <property type="project" value="UniProtKB-KW"/>
</dbReference>
<dbReference type="Pfam" id="PF02558">
    <property type="entry name" value="ApbA"/>
    <property type="match status" value="1"/>
</dbReference>
<evidence type="ECO:0000256" key="1">
    <source>
        <dbReference type="ARBA" id="ARBA00007870"/>
    </source>
</evidence>
<dbReference type="InterPro" id="IPR003710">
    <property type="entry name" value="ApbA"/>
</dbReference>
<dbReference type="EC" id="1.1.1.169" evidence="4"/>
<sequence length="314" mass="34970">MDSTFGKDKKIAVAGVGGVGGYLSAILARAYPHVTVVARGERGESIREQGIRLHSDHKGEIISRPERVVASARELESQDYIFICVKNYSLEEVCQEIRGAVREDTVVIPVMNGADVGERVRKLLGKGKVIESVIYIVAFANPDYSVTQQGDFASMRIGTMRKEDLEEVKSASDLLKGADIDHKVSQDIERDIWKKYILNCAYNVETAYYDNTIGELRSDPAKAKEYEQLVYEACRIAVACGVSIRPEDADGIIRRFYEEIADNATSSLQRDVRAGKKAEIDTFSGYLAREGRRLGIDVPVTEKMYEGLKEKEEA</sequence>
<comment type="function">
    <text evidence="4">Catalyzes the NADPH-dependent reduction of ketopantoate into pantoic acid.</text>
</comment>
<reference evidence="7" key="1">
    <citation type="journal article" date="2021" name="PeerJ">
        <title>Extensive microbial diversity within the chicken gut microbiome revealed by metagenomics and culture.</title>
        <authorList>
            <person name="Gilroy R."/>
            <person name="Ravi A."/>
            <person name="Getino M."/>
            <person name="Pursley I."/>
            <person name="Horton D.L."/>
            <person name="Alikhan N.F."/>
            <person name="Baker D."/>
            <person name="Gharbi K."/>
            <person name="Hall N."/>
            <person name="Watson M."/>
            <person name="Adriaenssens E.M."/>
            <person name="Foster-Nyarko E."/>
            <person name="Jarju S."/>
            <person name="Secka A."/>
            <person name="Antonio M."/>
            <person name="Oren A."/>
            <person name="Chaudhuri R.R."/>
            <person name="La Ragione R."/>
            <person name="Hildebrand F."/>
            <person name="Pallen M.J."/>
        </authorList>
    </citation>
    <scope>NUCLEOTIDE SEQUENCE</scope>
    <source>
        <strain evidence="7">ChiSxjej1B13-11762</strain>
    </source>
</reference>
<dbReference type="PANTHER" id="PTHR21708:SF26">
    <property type="entry name" value="2-DEHYDROPANTOATE 2-REDUCTASE"/>
    <property type="match status" value="1"/>
</dbReference>
<gene>
    <name evidence="7" type="ORF">H9873_08050</name>
</gene>
<dbReference type="EMBL" id="DXGF01000140">
    <property type="protein sequence ID" value="HIW84259.1"/>
    <property type="molecule type" value="Genomic_DNA"/>
</dbReference>
<reference evidence="7" key="2">
    <citation type="submission" date="2021-04" db="EMBL/GenBank/DDBJ databases">
        <authorList>
            <person name="Gilroy R."/>
        </authorList>
    </citation>
    <scope>NUCLEOTIDE SEQUENCE</scope>
    <source>
        <strain evidence="7">ChiSxjej1B13-11762</strain>
    </source>
</reference>
<evidence type="ECO:0000256" key="2">
    <source>
        <dbReference type="ARBA" id="ARBA00022857"/>
    </source>
</evidence>
<feature type="domain" description="Ketopantoate reductase C-terminal" evidence="6">
    <location>
        <begin position="187"/>
        <end position="312"/>
    </location>
</feature>
<evidence type="ECO:0000259" key="5">
    <source>
        <dbReference type="Pfam" id="PF02558"/>
    </source>
</evidence>
<dbReference type="InterPro" id="IPR013328">
    <property type="entry name" value="6PGD_dom2"/>
</dbReference>
<dbReference type="InterPro" id="IPR036291">
    <property type="entry name" value="NAD(P)-bd_dom_sf"/>
</dbReference>
<proteinExistence type="inferred from homology"/>
<dbReference type="GO" id="GO:0008677">
    <property type="term" value="F:2-dehydropantoate 2-reductase activity"/>
    <property type="evidence" value="ECO:0007669"/>
    <property type="project" value="UniProtKB-EC"/>
</dbReference>
<comment type="catalytic activity">
    <reaction evidence="4">
        <text>(R)-pantoate + NADP(+) = 2-dehydropantoate + NADPH + H(+)</text>
        <dbReference type="Rhea" id="RHEA:16233"/>
        <dbReference type="ChEBI" id="CHEBI:11561"/>
        <dbReference type="ChEBI" id="CHEBI:15378"/>
        <dbReference type="ChEBI" id="CHEBI:15980"/>
        <dbReference type="ChEBI" id="CHEBI:57783"/>
        <dbReference type="ChEBI" id="CHEBI:58349"/>
        <dbReference type="EC" id="1.1.1.169"/>
    </reaction>
</comment>
<evidence type="ECO:0000256" key="4">
    <source>
        <dbReference type="RuleBase" id="RU362068"/>
    </source>
</evidence>
<dbReference type="Gene3D" id="1.10.1040.10">
    <property type="entry name" value="N-(1-d-carboxylethyl)-l-norvaline Dehydrogenase, domain 2"/>
    <property type="match status" value="1"/>
</dbReference>
<dbReference type="Pfam" id="PF08546">
    <property type="entry name" value="ApbA_C"/>
    <property type="match status" value="1"/>
</dbReference>
<protein>
    <recommendedName>
        <fullName evidence="4">2-dehydropantoate 2-reductase</fullName>
        <ecNumber evidence="4">1.1.1.169</ecNumber>
    </recommendedName>
    <alternativeName>
        <fullName evidence="4">Ketopantoate reductase</fullName>
    </alternativeName>
</protein>